<gene>
    <name evidence="2" type="ORF">BHW43_10830</name>
</gene>
<dbReference type="RefSeq" id="WP_303680544.1">
    <property type="nucleotide sequence ID" value="NZ_DBEZXK010000094.1"/>
</dbReference>
<evidence type="ECO:0008006" key="4">
    <source>
        <dbReference type="Google" id="ProtNLM"/>
    </source>
</evidence>
<keyword evidence="1" id="KW-1133">Transmembrane helix</keyword>
<dbReference type="Proteomes" id="UP000186777">
    <property type="component" value="Unassembled WGS sequence"/>
</dbReference>
<name>A0A1Q6R1R3_9FIRM</name>
<keyword evidence="1" id="KW-0472">Membrane</keyword>
<keyword evidence="1" id="KW-0812">Transmembrane</keyword>
<comment type="caution">
    <text evidence="2">The sequence shown here is derived from an EMBL/GenBank/DDBJ whole genome shotgun (WGS) entry which is preliminary data.</text>
</comment>
<feature type="transmembrane region" description="Helical" evidence="1">
    <location>
        <begin position="7"/>
        <end position="28"/>
    </location>
</feature>
<dbReference type="Pfam" id="PF11159">
    <property type="entry name" value="DUF2939"/>
    <property type="match status" value="1"/>
</dbReference>
<dbReference type="STRING" id="626940.BHW43_10830"/>
<evidence type="ECO:0000256" key="1">
    <source>
        <dbReference type="SAM" id="Phobius"/>
    </source>
</evidence>
<evidence type="ECO:0000313" key="3">
    <source>
        <dbReference type="Proteomes" id="UP000186777"/>
    </source>
</evidence>
<accession>A0A1Q6R1R3</accession>
<evidence type="ECO:0000313" key="2">
    <source>
        <dbReference type="EMBL" id="OLA36277.1"/>
    </source>
</evidence>
<reference evidence="2 3" key="1">
    <citation type="journal article" date="2016" name="Nat. Biotechnol.">
        <title>Measurement of bacterial replication rates in microbial communities.</title>
        <authorList>
            <person name="Brown C.T."/>
            <person name="Olm M.R."/>
            <person name="Thomas B.C."/>
            <person name="Banfield J.F."/>
        </authorList>
    </citation>
    <scope>NUCLEOTIDE SEQUENCE [LARGE SCALE GENOMIC DNA]</scope>
    <source>
        <strain evidence="2">46_33</strain>
    </source>
</reference>
<dbReference type="InterPro" id="IPR021330">
    <property type="entry name" value="DUF2939"/>
</dbReference>
<dbReference type="AlphaFoldDB" id="A0A1Q6R1R3"/>
<dbReference type="EMBL" id="MNTG01000047">
    <property type="protein sequence ID" value="OLA36277.1"/>
    <property type="molecule type" value="Genomic_DNA"/>
</dbReference>
<sequence length="344" mass="38705">MQSKKKWFVVFILLAALAGAAFYFLYFIRTPAYALNEARVALQQHDSAKFSRYVDVPSVMDNAFEDIIKAESKINNDNVFSNPFALGILHMLKPSVVDLMTQEALNKIAAKPENAPKQPTDPVPDAMKRNLERHIPIQNLTVKDLKLSKHDGETATATLVLRDKDLEKDFIAELLMQQNDKGDWQIKKVSNLADFIVQLDAAKRAKQALLNKPVMDRLNKALQATSERLTLNKDSNKIGSEEKATLTATIMAKNMSNVAINRMYYDVTVLNDKGEQLYSYPEHYQGSIAPGQAVELTTSKKLNSMLPDDKKLMNLDISKETIKIHVTYIAFDNGEVISPKNFVE</sequence>
<organism evidence="2 3">
    <name type="scientific">Phascolarctobacterium succinatutens</name>
    <dbReference type="NCBI Taxonomy" id="626940"/>
    <lineage>
        <taxon>Bacteria</taxon>
        <taxon>Bacillati</taxon>
        <taxon>Bacillota</taxon>
        <taxon>Negativicutes</taxon>
        <taxon>Acidaminococcales</taxon>
        <taxon>Acidaminococcaceae</taxon>
        <taxon>Phascolarctobacterium</taxon>
    </lineage>
</organism>
<proteinExistence type="predicted"/>
<protein>
    <recommendedName>
        <fullName evidence="4">DUF2939 domain-containing protein</fullName>
    </recommendedName>
</protein>